<evidence type="ECO:0000256" key="12">
    <source>
        <dbReference type="ARBA" id="ARBA00023163"/>
    </source>
</evidence>
<dbReference type="PRINTS" id="PR01271">
    <property type="entry name" value="HISDACETLASE"/>
</dbReference>
<keyword evidence="10 17" id="KW-0156">Chromatin regulator</keyword>
<dbReference type="PRINTS" id="PR01270">
    <property type="entry name" value="HDASUPER"/>
</dbReference>
<evidence type="ECO:0000256" key="13">
    <source>
        <dbReference type="ARBA" id="ARBA00023242"/>
    </source>
</evidence>
<name>A0A8K0JVR7_LADFU</name>
<evidence type="ECO:0000259" key="21">
    <source>
        <dbReference type="Pfam" id="PF00850"/>
    </source>
</evidence>
<comment type="cofactor">
    <cofactor evidence="1">
        <name>a divalent metal cation</name>
        <dbReference type="ChEBI" id="CHEBI:60240"/>
    </cofactor>
</comment>
<feature type="binding site" evidence="19">
    <location>
        <position position="304"/>
    </location>
    <ligand>
        <name>substrate</name>
    </ligand>
</feature>
<feature type="active site" description="Proton acceptor" evidence="18">
    <location>
        <position position="141"/>
    </location>
</feature>
<dbReference type="Gene3D" id="3.40.800.20">
    <property type="entry name" value="Histone deacetylase domain"/>
    <property type="match status" value="1"/>
</dbReference>
<dbReference type="InterPro" id="IPR023801">
    <property type="entry name" value="His_deacetylse_dom"/>
</dbReference>
<dbReference type="InterPro" id="IPR003084">
    <property type="entry name" value="HDAC_I/II"/>
</dbReference>
<gene>
    <name evidence="22" type="ORF">J437_LFUL003040</name>
</gene>
<keyword evidence="11 17" id="KW-0805">Transcription regulation</keyword>
<dbReference type="PIRSF" id="PIRSF037913">
    <property type="entry name" value="His_deacetylse_1"/>
    <property type="match status" value="1"/>
</dbReference>
<comment type="similarity">
    <text evidence="17">Belongs to the histone deacetylase family. HD Type 1 subfamily.</text>
</comment>
<evidence type="ECO:0000256" key="20">
    <source>
        <dbReference type="PIRSR" id="PIRSR037913-3"/>
    </source>
</evidence>
<comment type="catalytic activity">
    <reaction evidence="15">
        <text>N(6)-(2E)-butenoyl-L-lysyl-[protein] + H2O = (2E)-2-butenoate + L-lysyl-[protein]</text>
        <dbReference type="Rhea" id="RHEA:69172"/>
        <dbReference type="Rhea" id="RHEA-COMP:9752"/>
        <dbReference type="Rhea" id="RHEA-COMP:13707"/>
        <dbReference type="ChEBI" id="CHEBI:15377"/>
        <dbReference type="ChEBI" id="CHEBI:29969"/>
        <dbReference type="ChEBI" id="CHEBI:35899"/>
        <dbReference type="ChEBI" id="CHEBI:137954"/>
    </reaction>
    <physiologicalReaction direction="left-to-right" evidence="15">
        <dbReference type="Rhea" id="RHEA:69173"/>
    </physiologicalReaction>
</comment>
<protein>
    <recommendedName>
        <fullName evidence="17">Histone deacetylase</fullName>
        <ecNumber evidence="17">3.5.1.98</ecNumber>
    </recommendedName>
</protein>
<evidence type="ECO:0000256" key="3">
    <source>
        <dbReference type="ARBA" id="ARBA00004286"/>
    </source>
</evidence>
<evidence type="ECO:0000256" key="18">
    <source>
        <dbReference type="PIRSR" id="PIRSR037913-1"/>
    </source>
</evidence>
<accession>A0A8K0JVR7</accession>
<reference evidence="22" key="2">
    <citation type="submission" date="2017-10" db="EMBL/GenBank/DDBJ databases">
        <title>Ladona fulva Genome sequencing and assembly.</title>
        <authorList>
            <person name="Murali S."/>
            <person name="Richards S."/>
            <person name="Bandaranaike D."/>
            <person name="Bellair M."/>
            <person name="Blankenburg K."/>
            <person name="Chao H."/>
            <person name="Dinh H."/>
            <person name="Doddapaneni H."/>
            <person name="Dugan-Rocha S."/>
            <person name="Elkadiri S."/>
            <person name="Gnanaolivu R."/>
            <person name="Hernandez B."/>
            <person name="Skinner E."/>
            <person name="Javaid M."/>
            <person name="Lee S."/>
            <person name="Li M."/>
            <person name="Ming W."/>
            <person name="Munidasa M."/>
            <person name="Muniz J."/>
            <person name="Nguyen L."/>
            <person name="Hughes D."/>
            <person name="Osuji N."/>
            <person name="Pu L.-L."/>
            <person name="Puazo M."/>
            <person name="Qu C."/>
            <person name="Quiroz J."/>
            <person name="Raj R."/>
            <person name="Weissenberger G."/>
            <person name="Xin Y."/>
            <person name="Zou X."/>
            <person name="Han Y."/>
            <person name="Worley K."/>
            <person name="Muzny D."/>
            <person name="Gibbs R."/>
        </authorList>
    </citation>
    <scope>NUCLEOTIDE SEQUENCE</scope>
    <source>
        <strain evidence="22">Sampled in the wild</strain>
    </source>
</reference>
<dbReference type="InterPro" id="IPR037138">
    <property type="entry name" value="His_deacetylse_dom_sf"/>
</dbReference>
<dbReference type="GO" id="GO:0046872">
    <property type="term" value="F:metal ion binding"/>
    <property type="evidence" value="ECO:0007669"/>
    <property type="project" value="UniProtKB-KW"/>
</dbReference>
<keyword evidence="12 17" id="KW-0804">Transcription</keyword>
<comment type="caution">
    <text evidence="22">The sequence shown here is derived from an EMBL/GenBank/DDBJ whole genome shotgun (WGS) entry which is preliminary data.</text>
</comment>
<keyword evidence="8 20" id="KW-0479">Metal-binding</keyword>
<dbReference type="GO" id="GO:0005737">
    <property type="term" value="C:cytoplasm"/>
    <property type="evidence" value="ECO:0007669"/>
    <property type="project" value="UniProtKB-SubCell"/>
</dbReference>
<feature type="binding site" evidence="19">
    <location>
        <position position="99"/>
    </location>
    <ligand>
        <name>substrate</name>
    </ligand>
</feature>
<dbReference type="PANTHER" id="PTHR10625">
    <property type="entry name" value="HISTONE DEACETYLASE HDAC1-RELATED"/>
    <property type="match status" value="1"/>
</dbReference>
<dbReference type="GO" id="GO:0031507">
    <property type="term" value="P:heterochromatin formation"/>
    <property type="evidence" value="ECO:0007669"/>
    <property type="project" value="TreeGrafter"/>
</dbReference>
<evidence type="ECO:0000256" key="7">
    <source>
        <dbReference type="ARBA" id="ARBA00022491"/>
    </source>
</evidence>
<dbReference type="PANTHER" id="PTHR10625:SF14">
    <property type="entry name" value="HISTONE DEACETYLASE 8"/>
    <property type="match status" value="1"/>
</dbReference>
<keyword evidence="7" id="KW-0678">Repressor</keyword>
<organism evidence="22 23">
    <name type="scientific">Ladona fulva</name>
    <name type="common">Scarce chaser dragonfly</name>
    <name type="synonym">Libellula fulva</name>
    <dbReference type="NCBI Taxonomy" id="123851"/>
    <lineage>
        <taxon>Eukaryota</taxon>
        <taxon>Metazoa</taxon>
        <taxon>Ecdysozoa</taxon>
        <taxon>Arthropoda</taxon>
        <taxon>Hexapoda</taxon>
        <taxon>Insecta</taxon>
        <taxon>Pterygota</taxon>
        <taxon>Palaeoptera</taxon>
        <taxon>Odonata</taxon>
        <taxon>Epiprocta</taxon>
        <taxon>Anisoptera</taxon>
        <taxon>Libelluloidea</taxon>
        <taxon>Libellulidae</taxon>
        <taxon>Ladona</taxon>
    </lineage>
</organism>
<feature type="binding site" evidence="19">
    <location>
        <position position="149"/>
    </location>
    <ligand>
        <name>substrate</name>
    </ligand>
</feature>
<evidence type="ECO:0000256" key="17">
    <source>
        <dbReference type="PIRNR" id="PIRNR037913"/>
    </source>
</evidence>
<keyword evidence="13 17" id="KW-0539">Nucleus</keyword>
<comment type="catalytic activity">
    <reaction evidence="16">
        <text>N(6)-acetyl-L-lysyl-[histone] + H2O = L-lysyl-[histone] + acetate</text>
        <dbReference type="Rhea" id="RHEA:58196"/>
        <dbReference type="Rhea" id="RHEA-COMP:9845"/>
        <dbReference type="Rhea" id="RHEA-COMP:11338"/>
        <dbReference type="ChEBI" id="CHEBI:15377"/>
        <dbReference type="ChEBI" id="CHEBI:29969"/>
        <dbReference type="ChEBI" id="CHEBI:30089"/>
        <dbReference type="ChEBI" id="CHEBI:61930"/>
        <dbReference type="EC" id="3.5.1.98"/>
    </reaction>
    <physiologicalReaction direction="left-to-right" evidence="16">
        <dbReference type="Rhea" id="RHEA:58197"/>
    </physiologicalReaction>
</comment>
<evidence type="ECO:0000256" key="14">
    <source>
        <dbReference type="ARBA" id="ARBA00049136"/>
    </source>
</evidence>
<dbReference type="EC" id="3.5.1.98" evidence="17"/>
<feature type="binding site" evidence="20">
    <location>
        <position position="176"/>
    </location>
    <ligand>
        <name>a divalent metal cation</name>
        <dbReference type="ChEBI" id="CHEBI:60240"/>
    </ligand>
</feature>
<sequence length="375" mass="42035">MSSCVAYVMDYKLAKECSRIPNLKDRVLENIMKADLVDNLIKAYGLCKYMKISAAEPASYDDLTSFHSSCYIDFLREVNESDDLENVEEEEADFGLGYDCPIFENIYNFASWIGGGSLTAANILINEEAKIAINWCGGWHHAQRDEARGFCYINDIVIAIQKLREKFDKVLYIDLDIHHGDGVENAFSFSRKVMTVSLHKYEVGFYPCTGSLCDVGFGNGKYFSVNVPLQDGITDDRYFCLFERVLSLVMNAFAADAVVVQCGADSISGDPIGTFNLTPKGMGKCVERILSYKLPTLFLGGGGYNITNTAKCWTYLTSVILRKKLPTDIPDHLYFTRYGPDFDLEIDAGLRRDLNTIPEIENIIKVIAQNLSNLI</sequence>
<keyword evidence="5" id="KW-0158">Chromosome</keyword>
<evidence type="ECO:0000256" key="2">
    <source>
        <dbReference type="ARBA" id="ARBA00004123"/>
    </source>
</evidence>
<keyword evidence="23" id="KW-1185">Reference proteome</keyword>
<comment type="catalytic activity">
    <reaction evidence="14">
        <text>N(6)-acetyl-L-lysyl-[protein] + H2O = L-lysyl-[protein] + acetate</text>
        <dbReference type="Rhea" id="RHEA:58108"/>
        <dbReference type="Rhea" id="RHEA-COMP:9752"/>
        <dbReference type="Rhea" id="RHEA-COMP:10731"/>
        <dbReference type="ChEBI" id="CHEBI:15377"/>
        <dbReference type="ChEBI" id="CHEBI:29969"/>
        <dbReference type="ChEBI" id="CHEBI:30089"/>
        <dbReference type="ChEBI" id="CHEBI:61930"/>
    </reaction>
    <physiologicalReaction direction="left-to-right" evidence="14">
        <dbReference type="Rhea" id="RHEA:58109"/>
    </physiologicalReaction>
</comment>
<dbReference type="GO" id="GO:0005694">
    <property type="term" value="C:chromosome"/>
    <property type="evidence" value="ECO:0007669"/>
    <property type="project" value="UniProtKB-SubCell"/>
</dbReference>
<evidence type="ECO:0000313" key="22">
    <source>
        <dbReference type="EMBL" id="KAG8223576.1"/>
    </source>
</evidence>
<dbReference type="Proteomes" id="UP000792457">
    <property type="component" value="Unassembled WGS sequence"/>
</dbReference>
<dbReference type="EMBL" id="KZ308166">
    <property type="protein sequence ID" value="KAG8223576.1"/>
    <property type="molecule type" value="Genomic_DNA"/>
</dbReference>
<evidence type="ECO:0000256" key="10">
    <source>
        <dbReference type="ARBA" id="ARBA00022853"/>
    </source>
</evidence>
<keyword evidence="6" id="KW-0963">Cytoplasm</keyword>
<evidence type="ECO:0000256" key="5">
    <source>
        <dbReference type="ARBA" id="ARBA00022454"/>
    </source>
</evidence>
<dbReference type="InterPro" id="IPR023696">
    <property type="entry name" value="Ureohydrolase_dom_sf"/>
</dbReference>
<evidence type="ECO:0000256" key="6">
    <source>
        <dbReference type="ARBA" id="ARBA00022490"/>
    </source>
</evidence>
<evidence type="ECO:0000256" key="4">
    <source>
        <dbReference type="ARBA" id="ARBA00004496"/>
    </source>
</evidence>
<dbReference type="InterPro" id="IPR000286">
    <property type="entry name" value="HDACs"/>
</dbReference>
<evidence type="ECO:0000313" key="23">
    <source>
        <dbReference type="Proteomes" id="UP000792457"/>
    </source>
</evidence>
<dbReference type="GO" id="GO:0141221">
    <property type="term" value="F:histone deacetylase activity, hydrolytic mechanism"/>
    <property type="evidence" value="ECO:0007669"/>
    <property type="project" value="UniProtKB-EC"/>
</dbReference>
<dbReference type="FunFam" id="3.40.800.20:FF:000006">
    <property type="entry name" value="Histone deacetylase 8"/>
    <property type="match status" value="1"/>
</dbReference>
<reference evidence="22" key="1">
    <citation type="submission" date="2013-04" db="EMBL/GenBank/DDBJ databases">
        <authorList>
            <person name="Qu J."/>
            <person name="Murali S.C."/>
            <person name="Bandaranaike D."/>
            <person name="Bellair M."/>
            <person name="Blankenburg K."/>
            <person name="Chao H."/>
            <person name="Dinh H."/>
            <person name="Doddapaneni H."/>
            <person name="Downs B."/>
            <person name="Dugan-Rocha S."/>
            <person name="Elkadiri S."/>
            <person name="Gnanaolivu R.D."/>
            <person name="Hernandez B."/>
            <person name="Javaid M."/>
            <person name="Jayaseelan J.C."/>
            <person name="Lee S."/>
            <person name="Li M."/>
            <person name="Ming W."/>
            <person name="Munidasa M."/>
            <person name="Muniz J."/>
            <person name="Nguyen L."/>
            <person name="Ongeri F."/>
            <person name="Osuji N."/>
            <person name="Pu L.-L."/>
            <person name="Puazo M."/>
            <person name="Qu C."/>
            <person name="Quiroz J."/>
            <person name="Raj R."/>
            <person name="Weissenberger G."/>
            <person name="Xin Y."/>
            <person name="Zou X."/>
            <person name="Han Y."/>
            <person name="Richards S."/>
            <person name="Worley K."/>
            <person name="Muzny D."/>
            <person name="Gibbs R."/>
        </authorList>
    </citation>
    <scope>NUCLEOTIDE SEQUENCE</scope>
    <source>
        <strain evidence="22">Sampled in the wild</strain>
    </source>
</reference>
<feature type="binding site" evidence="20">
    <location>
        <position position="265"/>
    </location>
    <ligand>
        <name>a divalent metal cation</name>
        <dbReference type="ChEBI" id="CHEBI:60240"/>
    </ligand>
</feature>
<evidence type="ECO:0000256" key="16">
    <source>
        <dbReference type="ARBA" id="ARBA00049416"/>
    </source>
</evidence>
<evidence type="ECO:0000256" key="11">
    <source>
        <dbReference type="ARBA" id="ARBA00023015"/>
    </source>
</evidence>
<evidence type="ECO:0000256" key="1">
    <source>
        <dbReference type="ARBA" id="ARBA00001968"/>
    </source>
</evidence>
<comment type="subcellular location">
    <subcellularLocation>
        <location evidence="3">Chromosome</location>
    </subcellularLocation>
    <subcellularLocation>
        <location evidence="4">Cytoplasm</location>
    </subcellularLocation>
    <subcellularLocation>
        <location evidence="2 17">Nucleus</location>
    </subcellularLocation>
</comment>
<dbReference type="OrthoDB" id="73273at2759"/>
<dbReference type="AlphaFoldDB" id="A0A8K0JVR7"/>
<dbReference type="GO" id="GO:0005634">
    <property type="term" value="C:nucleus"/>
    <property type="evidence" value="ECO:0007669"/>
    <property type="project" value="UniProtKB-SubCell"/>
</dbReference>
<keyword evidence="9 17" id="KW-0378">Hydrolase</keyword>
<evidence type="ECO:0000256" key="9">
    <source>
        <dbReference type="ARBA" id="ARBA00022801"/>
    </source>
</evidence>
<dbReference type="Pfam" id="PF00850">
    <property type="entry name" value="Hist_deacetyl"/>
    <property type="match status" value="1"/>
</dbReference>
<evidence type="ECO:0000256" key="19">
    <source>
        <dbReference type="PIRSR" id="PIRSR037913-2"/>
    </source>
</evidence>
<evidence type="ECO:0000256" key="8">
    <source>
        <dbReference type="ARBA" id="ARBA00022723"/>
    </source>
</evidence>
<feature type="domain" description="Histone deacetylase" evidence="21">
    <location>
        <begin position="31"/>
        <end position="319"/>
    </location>
</feature>
<dbReference type="SUPFAM" id="SSF52768">
    <property type="entry name" value="Arginase/deacetylase"/>
    <property type="match status" value="1"/>
</dbReference>
<proteinExistence type="inferred from homology"/>
<feature type="binding site" evidence="20">
    <location>
        <position position="178"/>
    </location>
    <ligand>
        <name>a divalent metal cation</name>
        <dbReference type="ChEBI" id="CHEBI:60240"/>
    </ligand>
</feature>
<evidence type="ECO:0000256" key="15">
    <source>
        <dbReference type="ARBA" id="ARBA00049193"/>
    </source>
</evidence>